<keyword evidence="4" id="KW-1185">Reference proteome</keyword>
<keyword evidence="1 3" id="KW-0808">Transferase</keyword>
<evidence type="ECO:0000259" key="2">
    <source>
        <dbReference type="Pfam" id="PF00534"/>
    </source>
</evidence>
<dbReference type="PANTHER" id="PTHR46401:SF2">
    <property type="entry name" value="GLYCOSYLTRANSFERASE WBBK-RELATED"/>
    <property type="match status" value="1"/>
</dbReference>
<organism evidence="3 4">
    <name type="scientific">Salinimicrobium gaetbulicola</name>
    <dbReference type="NCBI Taxonomy" id="999702"/>
    <lineage>
        <taxon>Bacteria</taxon>
        <taxon>Pseudomonadati</taxon>
        <taxon>Bacteroidota</taxon>
        <taxon>Flavobacteriia</taxon>
        <taxon>Flavobacteriales</taxon>
        <taxon>Flavobacteriaceae</taxon>
        <taxon>Salinimicrobium</taxon>
    </lineage>
</organism>
<sequence length="364" mass="42171">MKLIINTANLLPGGAFQRAISFLNELKVFGQDSYLIILNHHVKNELDITSFPENYQFKLLNHSPAELKYLIQTRKILKNIESEFQPDLVFSFVGPSYWRPKSPHLVGFALGHLVYNDFSYVKNYSYKTKLEMVYKKFWTIKEADYYVVQTSDIKERLWSNLSVPKNKTFIVTNGAGYQYHLATPENRNSNTTKRLLMLSTYRPNKNFEIIRKVIPYLENYAFKYEFHVTLKDGEYQYLFNGLEASVINHGYVPAEKAPELYNHCDAMFLPTHLECFSASYAEAMKMEKPILTSNLSFATSVCGEAAIYFDNLDPKDIAEKINKLFNDNSLYQSLVNLGKKQLQTFDSSRTQAEKYIKICKSILS</sequence>
<feature type="domain" description="Glycosyl transferase family 1" evidence="2">
    <location>
        <begin position="187"/>
        <end position="340"/>
    </location>
</feature>
<dbReference type="Proteomes" id="UP001597100">
    <property type="component" value="Unassembled WGS sequence"/>
</dbReference>
<gene>
    <name evidence="3" type="ORF">ACFQ1G_06090</name>
</gene>
<keyword evidence="3" id="KW-0328">Glycosyltransferase</keyword>
<evidence type="ECO:0000313" key="4">
    <source>
        <dbReference type="Proteomes" id="UP001597100"/>
    </source>
</evidence>
<name>A0ABW3IFW3_9FLAO</name>
<dbReference type="Gene3D" id="3.40.50.2000">
    <property type="entry name" value="Glycogen Phosphorylase B"/>
    <property type="match status" value="2"/>
</dbReference>
<evidence type="ECO:0000256" key="1">
    <source>
        <dbReference type="ARBA" id="ARBA00022679"/>
    </source>
</evidence>
<dbReference type="PANTHER" id="PTHR46401">
    <property type="entry name" value="GLYCOSYLTRANSFERASE WBBK-RELATED"/>
    <property type="match status" value="1"/>
</dbReference>
<dbReference type="SUPFAM" id="SSF53756">
    <property type="entry name" value="UDP-Glycosyltransferase/glycogen phosphorylase"/>
    <property type="match status" value="1"/>
</dbReference>
<dbReference type="RefSeq" id="WP_380737608.1">
    <property type="nucleotide sequence ID" value="NZ_JBHTJP010000032.1"/>
</dbReference>
<reference evidence="4" key="1">
    <citation type="journal article" date="2019" name="Int. J. Syst. Evol. Microbiol.">
        <title>The Global Catalogue of Microorganisms (GCM) 10K type strain sequencing project: providing services to taxonomists for standard genome sequencing and annotation.</title>
        <authorList>
            <consortium name="The Broad Institute Genomics Platform"/>
            <consortium name="The Broad Institute Genome Sequencing Center for Infectious Disease"/>
            <person name="Wu L."/>
            <person name="Ma J."/>
        </authorList>
    </citation>
    <scope>NUCLEOTIDE SEQUENCE [LARGE SCALE GENOMIC DNA]</scope>
    <source>
        <strain evidence="4">CCUG 60898</strain>
    </source>
</reference>
<proteinExistence type="predicted"/>
<dbReference type="EC" id="2.4.-.-" evidence="3"/>
<evidence type="ECO:0000313" key="3">
    <source>
        <dbReference type="EMBL" id="MFD0976355.1"/>
    </source>
</evidence>
<dbReference type="Pfam" id="PF00534">
    <property type="entry name" value="Glycos_transf_1"/>
    <property type="match status" value="1"/>
</dbReference>
<dbReference type="InterPro" id="IPR001296">
    <property type="entry name" value="Glyco_trans_1"/>
</dbReference>
<accession>A0ABW3IFW3</accession>
<comment type="caution">
    <text evidence="3">The sequence shown here is derived from an EMBL/GenBank/DDBJ whole genome shotgun (WGS) entry which is preliminary data.</text>
</comment>
<dbReference type="EMBL" id="JBHTJP010000032">
    <property type="protein sequence ID" value="MFD0976355.1"/>
    <property type="molecule type" value="Genomic_DNA"/>
</dbReference>
<dbReference type="GO" id="GO:0016757">
    <property type="term" value="F:glycosyltransferase activity"/>
    <property type="evidence" value="ECO:0007669"/>
    <property type="project" value="UniProtKB-KW"/>
</dbReference>
<protein>
    <submittedName>
        <fullName evidence="3">Glycosyltransferase</fullName>
        <ecNumber evidence="3">2.4.-.-</ecNumber>
    </submittedName>
</protein>